<dbReference type="Gene3D" id="3.90.640.10">
    <property type="entry name" value="Actin, Chain A, domain 4"/>
    <property type="match status" value="1"/>
</dbReference>
<dbReference type="OMA" id="AYKCMWA"/>
<dbReference type="InterPro" id="IPR004000">
    <property type="entry name" value="Actin"/>
</dbReference>
<dbReference type="OrthoDB" id="5572108at2759"/>
<evidence type="ECO:0000313" key="4">
    <source>
        <dbReference type="Proteomes" id="UP000054270"/>
    </source>
</evidence>
<reference evidence="4" key="1">
    <citation type="submission" date="2014-04" db="EMBL/GenBank/DDBJ databases">
        <title>Evolutionary Origins and Diversification of the Mycorrhizal Mutualists.</title>
        <authorList>
            <consortium name="DOE Joint Genome Institute"/>
            <consortium name="Mycorrhizal Genomics Consortium"/>
            <person name="Kohler A."/>
            <person name="Kuo A."/>
            <person name="Nagy L.G."/>
            <person name="Floudas D."/>
            <person name="Copeland A."/>
            <person name="Barry K.W."/>
            <person name="Cichocki N."/>
            <person name="Veneault-Fourrey C."/>
            <person name="LaButti K."/>
            <person name="Lindquist E.A."/>
            <person name="Lipzen A."/>
            <person name="Lundell T."/>
            <person name="Morin E."/>
            <person name="Murat C."/>
            <person name="Riley R."/>
            <person name="Ohm R."/>
            <person name="Sun H."/>
            <person name="Tunlid A."/>
            <person name="Henrissat B."/>
            <person name="Grigoriev I.V."/>
            <person name="Hibbett D.S."/>
            <person name="Martin F."/>
        </authorList>
    </citation>
    <scope>NUCLEOTIDE SEQUENCE [LARGE SCALE GENOMIC DNA]</scope>
    <source>
        <strain evidence="4">FD-334 SS-4</strain>
    </source>
</reference>
<dbReference type="SMART" id="SM00268">
    <property type="entry name" value="ACTIN"/>
    <property type="match status" value="1"/>
</dbReference>
<protein>
    <recommendedName>
        <fullName evidence="5">Actin-related protein 8</fullName>
    </recommendedName>
</protein>
<keyword evidence="4" id="KW-1185">Reference proteome</keyword>
<proteinExistence type="inferred from homology"/>
<dbReference type="Proteomes" id="UP000054270">
    <property type="component" value="Unassembled WGS sequence"/>
</dbReference>
<dbReference type="Pfam" id="PF00022">
    <property type="entry name" value="Actin"/>
    <property type="match status" value="2"/>
</dbReference>
<dbReference type="AlphaFoldDB" id="A0A0D2PAS6"/>
<dbReference type="SUPFAM" id="SSF53067">
    <property type="entry name" value="Actin-like ATPase domain"/>
    <property type="match status" value="2"/>
</dbReference>
<feature type="region of interest" description="Disordered" evidence="2">
    <location>
        <begin position="46"/>
        <end position="70"/>
    </location>
</feature>
<dbReference type="InterPro" id="IPR043129">
    <property type="entry name" value="ATPase_NBD"/>
</dbReference>
<evidence type="ECO:0000313" key="3">
    <source>
        <dbReference type="EMBL" id="KJA28009.1"/>
    </source>
</evidence>
<dbReference type="PANTHER" id="PTHR11937">
    <property type="entry name" value="ACTIN"/>
    <property type="match status" value="1"/>
</dbReference>
<evidence type="ECO:0000256" key="1">
    <source>
        <dbReference type="RuleBase" id="RU000487"/>
    </source>
</evidence>
<dbReference type="CDD" id="cd10206">
    <property type="entry name" value="ASKHA_NBD_Arp8-like"/>
    <property type="match status" value="1"/>
</dbReference>
<feature type="region of interest" description="Disordered" evidence="2">
    <location>
        <begin position="473"/>
        <end position="523"/>
    </location>
</feature>
<organism evidence="3 4">
    <name type="scientific">Hypholoma sublateritium (strain FD-334 SS-4)</name>
    <dbReference type="NCBI Taxonomy" id="945553"/>
    <lineage>
        <taxon>Eukaryota</taxon>
        <taxon>Fungi</taxon>
        <taxon>Dikarya</taxon>
        <taxon>Basidiomycota</taxon>
        <taxon>Agaricomycotina</taxon>
        <taxon>Agaricomycetes</taxon>
        <taxon>Agaricomycetidae</taxon>
        <taxon>Agaricales</taxon>
        <taxon>Agaricineae</taxon>
        <taxon>Strophariaceae</taxon>
        <taxon>Hypholoma</taxon>
    </lineage>
</organism>
<accession>A0A0D2PAS6</accession>
<gene>
    <name evidence="3" type="ORF">HYPSUDRAFT_34278</name>
</gene>
<dbReference type="Gene3D" id="3.30.420.40">
    <property type="match status" value="2"/>
</dbReference>
<dbReference type="EMBL" id="KN817522">
    <property type="protein sequence ID" value="KJA28009.1"/>
    <property type="molecule type" value="Genomic_DNA"/>
</dbReference>
<comment type="similarity">
    <text evidence="1">Belongs to the actin family.</text>
</comment>
<evidence type="ECO:0000256" key="2">
    <source>
        <dbReference type="SAM" id="MobiDB-lite"/>
    </source>
</evidence>
<evidence type="ECO:0008006" key="5">
    <source>
        <dbReference type="Google" id="ProtNLM"/>
    </source>
</evidence>
<sequence length="689" mass="76307">MPRGIPNAKRDETGMRYTMFNVPLAFNPKHASSTYLKSESQTLWARNTQKKGKGPQTEEAASPDQRRGSQVIVIHPGSRYLRIGRASDVNPVAVPCVVARRAKGPFAVPERVRLVSYPRTQEEAEKEGAMQQDDPFNAKLANITVSLRDRMRFYKLRVTPNATKIASTFNEQFKPERIAEHNDYQTEWIDGSCPDDILVGEKALRIVDSITTNYIIKWPIYSSNFNTRDYSSLQVILSDLQALISITLEEKFGIGPLDRKNYSVVLVIPDFYDRAYVRELAGLLLVELGFKQLCAQQESLAATYGAGISNACVVDIGSTKTSIACVDEGLVLPDTRMTLNMGGDDITEFLYVLLCRIKFPYREINLNQAYDWNVMEDLKARLCTLADSDVALNLYDFNVRRPGKLTEKYGLRAYDEIILSPMCLFEPRVIEFDKKRANFHPFGQGVTEEIITHQGDHVTNAMIISTQHLMPAPASAAEPTLSPPPLPVDSVPDASSPVKPEVDGQPMDIDPTHPAPSQTETASDAPIEVIDVEDEGKPAVNVQPQVPPLTAPPHATASTAYNGGYDIDIYFEASKLPMDVAIFNSARAAGGDEKIRKYLQAVLVIGGTALIPGMAHALESRLQAIATPLVPNMEKVQIIPPPKEVDPRVLAWKGAAVLGKMDSVSELWVSPTDWDTLGMRALKERCFYL</sequence>
<feature type="compositionally biased region" description="Low complexity" evidence="2">
    <location>
        <begin position="488"/>
        <end position="497"/>
    </location>
</feature>
<dbReference type="STRING" id="945553.A0A0D2PAS6"/>
<name>A0A0D2PAS6_HYPSF</name>